<sequence length="486" mass="50564">MELTIAHWLYGAVTFLVIVTMLFRRGVILPTIVGTFLVAWVYKGSVVGGFQAVFNANLVAARELFSIFLIITLMVALLNSLKEIGADEKMIVPITKVMKNGHIAFLVLMAVTYVISLFFWPTPAVPLICALLVPAAVRAGLPAMGAAVIIAISGQGMALSSDYIMQVAPMMSATAAGIETAQVADKAFIMSLITGSVAATVAYVAVRKSITKPNSDESLSSLNGLPTSVDPTVEAEISATSEVDVYEARRGIWGTVFAVLVPLSLLAVMIFMFSTQIGGDTVGGFEGGDGAAFIGGVAAVLLILASVAFRRIHALDKISDHFTEGFVFAFRAMGPVIPIAGFFFLGSSDFTGAILSLGEDATTPAFLFDLVQTAQGYIPENALFTAFGILIVGIITGLDGSGFSGLPLTGSLAGAMANTTGVDTATLAAIGQMGSIWTGGGTLVAWSSLVAIAGFCGVSVLDLARKNFIPVIMGLFASAAFAVYFL</sequence>
<proteinExistence type="predicted"/>
<keyword evidence="3" id="KW-1185">Reference proteome</keyword>
<feature type="transmembrane region" description="Helical" evidence="1">
    <location>
        <begin position="6"/>
        <end position="23"/>
    </location>
</feature>
<feature type="transmembrane region" description="Helical" evidence="1">
    <location>
        <begin position="321"/>
        <end position="344"/>
    </location>
</feature>
<dbReference type="EMBL" id="CP121671">
    <property type="protein sequence ID" value="WFT75599.1"/>
    <property type="molecule type" value="Genomic_DNA"/>
</dbReference>
<organism evidence="2 3">
    <name type="scientific">Halobacillus naozhouensis</name>
    <dbReference type="NCBI Taxonomy" id="554880"/>
    <lineage>
        <taxon>Bacteria</taxon>
        <taxon>Bacillati</taxon>
        <taxon>Bacillota</taxon>
        <taxon>Bacilli</taxon>
        <taxon>Bacillales</taxon>
        <taxon>Bacillaceae</taxon>
        <taxon>Halobacillus</taxon>
    </lineage>
</organism>
<dbReference type="Proteomes" id="UP001221597">
    <property type="component" value="Chromosome"/>
</dbReference>
<feature type="transmembrane region" description="Helical" evidence="1">
    <location>
        <begin position="443"/>
        <end position="461"/>
    </location>
</feature>
<accession>A0ABY8IZC3</accession>
<keyword evidence="1" id="KW-0812">Transmembrane</keyword>
<gene>
    <name evidence="2" type="ORF">P9989_04190</name>
</gene>
<protein>
    <submittedName>
        <fullName evidence="2">Uncharacterized protein</fullName>
    </submittedName>
</protein>
<feature type="transmembrane region" description="Helical" evidence="1">
    <location>
        <begin position="35"/>
        <end position="54"/>
    </location>
</feature>
<feature type="transmembrane region" description="Helical" evidence="1">
    <location>
        <begin position="468"/>
        <end position="485"/>
    </location>
</feature>
<evidence type="ECO:0000313" key="2">
    <source>
        <dbReference type="EMBL" id="WFT75599.1"/>
    </source>
</evidence>
<feature type="transmembrane region" description="Helical" evidence="1">
    <location>
        <begin position="102"/>
        <end position="119"/>
    </location>
</feature>
<keyword evidence="1" id="KW-0472">Membrane</keyword>
<keyword evidence="1" id="KW-1133">Transmembrane helix</keyword>
<evidence type="ECO:0000313" key="3">
    <source>
        <dbReference type="Proteomes" id="UP001221597"/>
    </source>
</evidence>
<dbReference type="RefSeq" id="WP_283077565.1">
    <property type="nucleotide sequence ID" value="NZ_CP121671.1"/>
</dbReference>
<name>A0ABY8IZC3_9BACI</name>
<feature type="transmembrane region" description="Helical" evidence="1">
    <location>
        <begin position="383"/>
        <end position="403"/>
    </location>
</feature>
<feature type="transmembrane region" description="Helical" evidence="1">
    <location>
        <begin position="256"/>
        <end position="278"/>
    </location>
</feature>
<evidence type="ECO:0000256" key="1">
    <source>
        <dbReference type="SAM" id="Phobius"/>
    </source>
</evidence>
<feature type="transmembrane region" description="Helical" evidence="1">
    <location>
        <begin position="60"/>
        <end position="81"/>
    </location>
</feature>
<reference evidence="2 3" key="1">
    <citation type="submission" date="2023-04" db="EMBL/GenBank/DDBJ databases">
        <title>Genome sequence of Halobacillus naozhouensis KACC 21980.</title>
        <authorList>
            <person name="Kim S."/>
            <person name="Heo J."/>
            <person name="Kwon S.-W."/>
        </authorList>
    </citation>
    <scope>NUCLEOTIDE SEQUENCE [LARGE SCALE GENOMIC DNA]</scope>
    <source>
        <strain evidence="2 3">KCTC 13234</strain>
    </source>
</reference>
<feature type="transmembrane region" description="Helical" evidence="1">
    <location>
        <begin position="125"/>
        <end position="151"/>
    </location>
</feature>
<feature type="transmembrane region" description="Helical" evidence="1">
    <location>
        <begin position="290"/>
        <end position="309"/>
    </location>
</feature>